<evidence type="ECO:0000313" key="5">
    <source>
        <dbReference type="Proteomes" id="UP000305836"/>
    </source>
</evidence>
<organism evidence="4 5">
    <name type="scientific">Kribbella jiaozuonensis</name>
    <dbReference type="NCBI Taxonomy" id="2575441"/>
    <lineage>
        <taxon>Bacteria</taxon>
        <taxon>Bacillati</taxon>
        <taxon>Actinomycetota</taxon>
        <taxon>Actinomycetes</taxon>
        <taxon>Propionibacteriales</taxon>
        <taxon>Kribbellaceae</taxon>
        <taxon>Kribbella</taxon>
    </lineage>
</organism>
<dbReference type="InterPro" id="IPR039422">
    <property type="entry name" value="MarR/SlyA-like"/>
</dbReference>
<accession>A0A4U3M6Z1</accession>
<sequence length="160" mass="17809">MLPSSPHRVRPRPQERAMTETRVLDDLLCFDLYSLSRTVTALYRPVLEPHGLTYPQYLVLVTLTRLGPSPIGAIARATRLDHGTLTPLLRRLADRGLMTLDRSPTDARSVTVALTPAGEALKPVFREAQCHLGESLGLTEAQVRRLQSTLHQLADHLDND</sequence>
<dbReference type="PANTHER" id="PTHR33164">
    <property type="entry name" value="TRANSCRIPTIONAL REGULATOR, MARR FAMILY"/>
    <property type="match status" value="1"/>
</dbReference>
<reference evidence="4 5" key="1">
    <citation type="submission" date="2019-04" db="EMBL/GenBank/DDBJ databases">
        <title>Kribbella sp. NEAU-THZ 27 nov., a novel actinomycete isolated from soil.</title>
        <authorList>
            <person name="Duan L."/>
        </authorList>
    </citation>
    <scope>NUCLEOTIDE SEQUENCE [LARGE SCALE GENOMIC DNA]</scope>
    <source>
        <strain evidence="4">NEAU-THZ 27</strain>
        <strain evidence="5">NEAU-THZ27</strain>
    </source>
</reference>
<dbReference type="EMBL" id="SZPZ01000002">
    <property type="protein sequence ID" value="TKK79147.1"/>
    <property type="molecule type" value="Genomic_DNA"/>
</dbReference>
<comment type="caution">
    <text evidence="4">The sequence shown here is derived from an EMBL/GenBank/DDBJ whole genome shotgun (WGS) entry which is preliminary data.</text>
</comment>
<evidence type="ECO:0000313" key="4">
    <source>
        <dbReference type="EMBL" id="TKK83217.1"/>
    </source>
</evidence>
<dbReference type="GO" id="GO:0005737">
    <property type="term" value="C:cytoplasm"/>
    <property type="evidence" value="ECO:0007669"/>
    <property type="project" value="UniProtKB-SubCell"/>
</dbReference>
<dbReference type="Proteomes" id="UP000305836">
    <property type="component" value="Unassembled WGS sequence"/>
</dbReference>
<dbReference type="InterPro" id="IPR000835">
    <property type="entry name" value="HTH_MarR-typ"/>
</dbReference>
<keyword evidence="5" id="KW-1185">Reference proteome</keyword>
<evidence type="ECO:0000313" key="3">
    <source>
        <dbReference type="EMBL" id="TKK79147.1"/>
    </source>
</evidence>
<dbReference type="SUPFAM" id="SSF46785">
    <property type="entry name" value="Winged helix' DNA-binding domain"/>
    <property type="match status" value="1"/>
</dbReference>
<dbReference type="InterPro" id="IPR036388">
    <property type="entry name" value="WH-like_DNA-bd_sf"/>
</dbReference>
<dbReference type="AlphaFoldDB" id="A0A4U3M6Z1"/>
<dbReference type="GO" id="GO:0003700">
    <property type="term" value="F:DNA-binding transcription factor activity"/>
    <property type="evidence" value="ECO:0007669"/>
    <property type="project" value="InterPro"/>
</dbReference>
<feature type="domain" description="HTH marR-type" evidence="2">
    <location>
        <begin position="25"/>
        <end position="155"/>
    </location>
</feature>
<name>A0A4U3M6Z1_9ACTN</name>
<evidence type="ECO:0000256" key="1">
    <source>
        <dbReference type="ARBA" id="ARBA00004496"/>
    </source>
</evidence>
<comment type="subcellular location">
    <subcellularLocation>
        <location evidence="1">Cytoplasm</location>
    </subcellularLocation>
</comment>
<dbReference type="OrthoDB" id="9806864at2"/>
<gene>
    <name evidence="4" type="ORF">FDA38_10950</name>
    <name evidence="3" type="ORF">FDA38_11995</name>
</gene>
<dbReference type="Pfam" id="PF01047">
    <property type="entry name" value="MarR"/>
    <property type="match status" value="1"/>
</dbReference>
<evidence type="ECO:0000259" key="2">
    <source>
        <dbReference type="PROSITE" id="PS50995"/>
    </source>
</evidence>
<dbReference type="GO" id="GO:0006950">
    <property type="term" value="P:response to stress"/>
    <property type="evidence" value="ECO:0007669"/>
    <property type="project" value="TreeGrafter"/>
</dbReference>
<protein>
    <submittedName>
        <fullName evidence="4">MarR family transcriptional regulator</fullName>
    </submittedName>
</protein>
<dbReference type="SMART" id="SM00347">
    <property type="entry name" value="HTH_MARR"/>
    <property type="match status" value="1"/>
</dbReference>
<dbReference type="InterPro" id="IPR036390">
    <property type="entry name" value="WH_DNA-bd_sf"/>
</dbReference>
<dbReference type="Gene3D" id="1.10.10.10">
    <property type="entry name" value="Winged helix-like DNA-binding domain superfamily/Winged helix DNA-binding domain"/>
    <property type="match status" value="1"/>
</dbReference>
<proteinExistence type="predicted"/>
<dbReference type="PANTHER" id="PTHR33164:SF5">
    <property type="entry name" value="ORGANIC HYDROPEROXIDE RESISTANCE TRANSCRIPTIONAL REGULATOR"/>
    <property type="match status" value="1"/>
</dbReference>
<dbReference type="PROSITE" id="PS50995">
    <property type="entry name" value="HTH_MARR_2"/>
    <property type="match status" value="1"/>
</dbReference>
<dbReference type="EMBL" id="SZPZ01000001">
    <property type="protein sequence ID" value="TKK83217.1"/>
    <property type="molecule type" value="Genomic_DNA"/>
</dbReference>